<protein>
    <recommendedName>
        <fullName evidence="3">RRM domain-containing protein</fullName>
    </recommendedName>
</protein>
<dbReference type="OrthoDB" id="1744977at2759"/>
<evidence type="ECO:0000313" key="5">
    <source>
        <dbReference type="Proteomes" id="UP000245207"/>
    </source>
</evidence>
<proteinExistence type="predicted"/>
<evidence type="ECO:0000256" key="2">
    <source>
        <dbReference type="SAM" id="MobiDB-lite"/>
    </source>
</evidence>
<feature type="domain" description="RRM" evidence="3">
    <location>
        <begin position="26"/>
        <end position="103"/>
    </location>
</feature>
<accession>A0A2U1QBV2</accession>
<gene>
    <name evidence="4" type="ORF">CTI12_AA008670</name>
</gene>
<dbReference type="Pfam" id="PF00076">
    <property type="entry name" value="RRM_1"/>
    <property type="match status" value="1"/>
</dbReference>
<dbReference type="InterPro" id="IPR035979">
    <property type="entry name" value="RBD_domain_sf"/>
</dbReference>
<dbReference type="CDD" id="cd00590">
    <property type="entry name" value="RRM_SF"/>
    <property type="match status" value="1"/>
</dbReference>
<sequence>MGDWQEVSRKKKNYRSKEDDVSKISTSIFITNFSESFTAKDLFHSCKVYGHVVDSYISFKRSKAGKRFGFVRFINVFNVERLVNNLCTIWVGNLKLQANIAKFQRSPTKVNHSQTEKKGTHVHNFNGTEANTAIKSFAHVVNGTQSTQPVPLAAESTPAIVLDSNCLHTDQLCNSVLGRVKEFASLSNLRTALINEGFAEFNIRYMGELWVSVDFVSSKSKQLFLDNVGVKSWFSQLKDAYIDFMADGRIAWIDIDGVPFKLWSKNMFKRISTRWGEFLDTDGQDDTYFHSKRVCIITKSSKTILENLKIIFQGKTFWIRVNEVPGWVPDFLDEADDDDESDVDSKGIDHVMQDDELHDEVPETQFEPEKHCNDIPSAKPFGYKENQSEDPFNLYPLLNKKKDNNGDEHSTTPSYPPGFTPNVSTNEHCTNAPNLAEQEGFRKDTTESVCSGHFKKPSASRLKLSLPIRQGPVRALN</sequence>
<dbReference type="Gene3D" id="3.30.70.330">
    <property type="match status" value="1"/>
</dbReference>
<dbReference type="Proteomes" id="UP000245207">
    <property type="component" value="Unassembled WGS sequence"/>
</dbReference>
<evidence type="ECO:0000313" key="4">
    <source>
        <dbReference type="EMBL" id="PWA95479.1"/>
    </source>
</evidence>
<keyword evidence="1" id="KW-0694">RNA-binding</keyword>
<feature type="region of interest" description="Disordered" evidence="2">
    <location>
        <begin position="400"/>
        <end position="419"/>
    </location>
</feature>
<dbReference type="AlphaFoldDB" id="A0A2U1QBV2"/>
<evidence type="ECO:0000259" key="3">
    <source>
        <dbReference type="PROSITE" id="PS50102"/>
    </source>
</evidence>
<dbReference type="SUPFAM" id="SSF54928">
    <property type="entry name" value="RNA-binding domain, RBD"/>
    <property type="match status" value="1"/>
</dbReference>
<keyword evidence="5" id="KW-1185">Reference proteome</keyword>
<dbReference type="GO" id="GO:0003723">
    <property type="term" value="F:RNA binding"/>
    <property type="evidence" value="ECO:0007669"/>
    <property type="project" value="UniProtKB-UniRule"/>
</dbReference>
<dbReference type="InterPro" id="IPR012677">
    <property type="entry name" value="Nucleotide-bd_a/b_plait_sf"/>
</dbReference>
<feature type="compositionally biased region" description="Basic and acidic residues" evidence="2">
    <location>
        <begin position="400"/>
        <end position="410"/>
    </location>
</feature>
<dbReference type="InterPro" id="IPR000504">
    <property type="entry name" value="RRM_dom"/>
</dbReference>
<dbReference type="PROSITE" id="PS50102">
    <property type="entry name" value="RRM"/>
    <property type="match status" value="1"/>
</dbReference>
<name>A0A2U1QBV2_ARTAN</name>
<comment type="caution">
    <text evidence="4">The sequence shown here is derived from an EMBL/GenBank/DDBJ whole genome shotgun (WGS) entry which is preliminary data.</text>
</comment>
<reference evidence="4 5" key="1">
    <citation type="journal article" date="2018" name="Mol. Plant">
        <title>The genome of Artemisia annua provides insight into the evolution of Asteraceae family and artemisinin biosynthesis.</title>
        <authorList>
            <person name="Shen Q."/>
            <person name="Zhang L."/>
            <person name="Liao Z."/>
            <person name="Wang S."/>
            <person name="Yan T."/>
            <person name="Shi P."/>
            <person name="Liu M."/>
            <person name="Fu X."/>
            <person name="Pan Q."/>
            <person name="Wang Y."/>
            <person name="Lv Z."/>
            <person name="Lu X."/>
            <person name="Zhang F."/>
            <person name="Jiang W."/>
            <person name="Ma Y."/>
            <person name="Chen M."/>
            <person name="Hao X."/>
            <person name="Li L."/>
            <person name="Tang Y."/>
            <person name="Lv G."/>
            <person name="Zhou Y."/>
            <person name="Sun X."/>
            <person name="Brodelius P.E."/>
            <person name="Rose J.K.C."/>
            <person name="Tang K."/>
        </authorList>
    </citation>
    <scope>NUCLEOTIDE SEQUENCE [LARGE SCALE GENOMIC DNA]</scope>
    <source>
        <strain evidence="5">cv. Huhao1</strain>
        <tissue evidence="4">Leaf</tissue>
    </source>
</reference>
<evidence type="ECO:0000256" key="1">
    <source>
        <dbReference type="PROSITE-ProRule" id="PRU00176"/>
    </source>
</evidence>
<dbReference type="SMART" id="SM00360">
    <property type="entry name" value="RRM"/>
    <property type="match status" value="1"/>
</dbReference>
<organism evidence="4 5">
    <name type="scientific">Artemisia annua</name>
    <name type="common">Sweet wormwood</name>
    <dbReference type="NCBI Taxonomy" id="35608"/>
    <lineage>
        <taxon>Eukaryota</taxon>
        <taxon>Viridiplantae</taxon>
        <taxon>Streptophyta</taxon>
        <taxon>Embryophyta</taxon>
        <taxon>Tracheophyta</taxon>
        <taxon>Spermatophyta</taxon>
        <taxon>Magnoliopsida</taxon>
        <taxon>eudicotyledons</taxon>
        <taxon>Gunneridae</taxon>
        <taxon>Pentapetalae</taxon>
        <taxon>asterids</taxon>
        <taxon>campanulids</taxon>
        <taxon>Asterales</taxon>
        <taxon>Asteraceae</taxon>
        <taxon>Asteroideae</taxon>
        <taxon>Anthemideae</taxon>
        <taxon>Artemisiinae</taxon>
        <taxon>Artemisia</taxon>
    </lineage>
</organism>
<dbReference type="EMBL" id="PKPP01000238">
    <property type="protein sequence ID" value="PWA95479.1"/>
    <property type="molecule type" value="Genomic_DNA"/>
</dbReference>